<reference evidence="2 3" key="1">
    <citation type="submission" date="2021-04" db="EMBL/GenBank/DDBJ databases">
        <authorList>
            <person name="De Guttry C."/>
            <person name="Zahm M."/>
            <person name="Klopp C."/>
            <person name="Cabau C."/>
            <person name="Louis A."/>
            <person name="Berthelot C."/>
            <person name="Parey E."/>
            <person name="Roest Crollius H."/>
            <person name="Montfort J."/>
            <person name="Robinson-Rechavi M."/>
            <person name="Bucao C."/>
            <person name="Bouchez O."/>
            <person name="Gislard M."/>
            <person name="Lluch J."/>
            <person name="Milhes M."/>
            <person name="Lampietro C."/>
            <person name="Lopez Roques C."/>
            <person name="Donnadieu C."/>
            <person name="Braasch I."/>
            <person name="Desvignes T."/>
            <person name="Postlethwait J."/>
            <person name="Bobe J."/>
            <person name="Wedekind C."/>
            <person name="Guiguen Y."/>
        </authorList>
    </citation>
    <scope>NUCLEOTIDE SEQUENCE [LARGE SCALE GENOMIC DNA]</scope>
    <source>
        <strain evidence="2">Cs_M1</strain>
        <tissue evidence="2">Blood</tissue>
    </source>
</reference>
<protein>
    <submittedName>
        <fullName evidence="2">Uncharacterized protein</fullName>
    </submittedName>
</protein>
<comment type="caution">
    <text evidence="2">The sequence shown here is derived from an EMBL/GenBank/DDBJ whole genome shotgun (WGS) entry which is preliminary data.</text>
</comment>
<sequence length="127" mass="13628">MCSVRSVPQEKQGCHGTCHVSGPEIPVLKPPVPRPAPPPQTRPAYSALGGVSTTSWLTPPPPPPSRLPLQPTEQYRGACCVPGAWLSKCGMEGKPGFKPTESLRLGRPGLQWKSAMTRVISTEEHVL</sequence>
<name>A0AAN8QZ88_9TELE</name>
<proteinExistence type="predicted"/>
<dbReference type="AlphaFoldDB" id="A0AAN8QZ88"/>
<evidence type="ECO:0000313" key="3">
    <source>
        <dbReference type="Proteomes" id="UP001356427"/>
    </source>
</evidence>
<gene>
    <name evidence="2" type="ORF">J4Q44_G00110420</name>
</gene>
<feature type="compositionally biased region" description="Pro residues" evidence="1">
    <location>
        <begin position="28"/>
        <end position="41"/>
    </location>
</feature>
<dbReference type="Proteomes" id="UP001356427">
    <property type="component" value="Unassembled WGS sequence"/>
</dbReference>
<organism evidence="2 3">
    <name type="scientific">Coregonus suidteri</name>
    <dbReference type="NCBI Taxonomy" id="861788"/>
    <lineage>
        <taxon>Eukaryota</taxon>
        <taxon>Metazoa</taxon>
        <taxon>Chordata</taxon>
        <taxon>Craniata</taxon>
        <taxon>Vertebrata</taxon>
        <taxon>Euteleostomi</taxon>
        <taxon>Actinopterygii</taxon>
        <taxon>Neopterygii</taxon>
        <taxon>Teleostei</taxon>
        <taxon>Protacanthopterygii</taxon>
        <taxon>Salmoniformes</taxon>
        <taxon>Salmonidae</taxon>
        <taxon>Coregoninae</taxon>
        <taxon>Coregonus</taxon>
    </lineage>
</organism>
<feature type="region of interest" description="Disordered" evidence="1">
    <location>
        <begin position="25"/>
        <end position="70"/>
    </location>
</feature>
<keyword evidence="3" id="KW-1185">Reference proteome</keyword>
<accession>A0AAN8QZ88</accession>
<dbReference type="EMBL" id="JAGTTL010000009">
    <property type="protein sequence ID" value="KAK6317751.1"/>
    <property type="molecule type" value="Genomic_DNA"/>
</dbReference>
<evidence type="ECO:0000313" key="2">
    <source>
        <dbReference type="EMBL" id="KAK6317751.1"/>
    </source>
</evidence>
<feature type="region of interest" description="Disordered" evidence="1">
    <location>
        <begin position="1"/>
        <end position="20"/>
    </location>
</feature>
<evidence type="ECO:0000256" key="1">
    <source>
        <dbReference type="SAM" id="MobiDB-lite"/>
    </source>
</evidence>